<reference evidence="1 2" key="1">
    <citation type="submission" date="2018-12" db="EMBL/GenBank/DDBJ databases">
        <title>bacterium Hansschlegelia zhihuaiae S113.</title>
        <authorList>
            <person name="He J."/>
        </authorList>
    </citation>
    <scope>NUCLEOTIDE SEQUENCE [LARGE SCALE GENOMIC DNA]</scope>
    <source>
        <strain evidence="1 2">S 113</strain>
    </source>
</reference>
<sequence>MHLSRFSRAIFATAVAASLTGCGGAGRTAAERCEAAGAKPDAPNFDSCVRQEEERQADGARRVLNGIPVTGYGPMRF</sequence>
<dbReference type="Proteomes" id="UP000289708">
    <property type="component" value="Unassembled WGS sequence"/>
</dbReference>
<evidence type="ECO:0000313" key="1">
    <source>
        <dbReference type="EMBL" id="RXF74970.1"/>
    </source>
</evidence>
<protein>
    <recommendedName>
        <fullName evidence="3">Lipoprotein</fullName>
    </recommendedName>
</protein>
<dbReference type="RefSeq" id="WP_128775960.1">
    <property type="nucleotide sequence ID" value="NZ_RYFI01000002.1"/>
</dbReference>
<gene>
    <name evidence="1" type="ORF">EK403_02610</name>
</gene>
<evidence type="ECO:0008006" key="3">
    <source>
        <dbReference type="Google" id="ProtNLM"/>
    </source>
</evidence>
<keyword evidence="2" id="KW-1185">Reference proteome</keyword>
<proteinExistence type="predicted"/>
<organism evidence="1 2">
    <name type="scientific">Hansschlegelia zhihuaiae</name>
    <dbReference type="NCBI Taxonomy" id="405005"/>
    <lineage>
        <taxon>Bacteria</taxon>
        <taxon>Pseudomonadati</taxon>
        <taxon>Pseudomonadota</taxon>
        <taxon>Alphaproteobacteria</taxon>
        <taxon>Hyphomicrobiales</taxon>
        <taxon>Methylopilaceae</taxon>
        <taxon>Hansschlegelia</taxon>
    </lineage>
</organism>
<evidence type="ECO:0000313" key="2">
    <source>
        <dbReference type="Proteomes" id="UP000289708"/>
    </source>
</evidence>
<dbReference type="PROSITE" id="PS51257">
    <property type="entry name" value="PROKAR_LIPOPROTEIN"/>
    <property type="match status" value="1"/>
</dbReference>
<dbReference type="EMBL" id="RYFI01000002">
    <property type="protein sequence ID" value="RXF74970.1"/>
    <property type="molecule type" value="Genomic_DNA"/>
</dbReference>
<accession>A0A4Q0MMI6</accession>
<dbReference type="AlphaFoldDB" id="A0A4Q0MMI6"/>
<name>A0A4Q0MMI6_9HYPH</name>
<comment type="caution">
    <text evidence="1">The sequence shown here is derived from an EMBL/GenBank/DDBJ whole genome shotgun (WGS) entry which is preliminary data.</text>
</comment>